<dbReference type="Pfam" id="PF00494">
    <property type="entry name" value="SQS_PSY"/>
    <property type="match status" value="1"/>
</dbReference>
<evidence type="ECO:0000313" key="2">
    <source>
        <dbReference type="Proteomes" id="UP001329151"/>
    </source>
</evidence>
<gene>
    <name evidence="1" type="ORF">RGQ30_18350</name>
</gene>
<dbReference type="RefSeq" id="WP_130556184.1">
    <property type="nucleotide sequence ID" value="NZ_AP028947.1"/>
</dbReference>
<protein>
    <recommendedName>
        <fullName evidence="3">Phytoene synthase</fullName>
    </recommendedName>
</protein>
<organism evidence="1 2">
    <name type="scientific">Limnobacter thiooxidans</name>
    <dbReference type="NCBI Taxonomy" id="131080"/>
    <lineage>
        <taxon>Bacteria</taxon>
        <taxon>Pseudomonadati</taxon>
        <taxon>Pseudomonadota</taxon>
        <taxon>Betaproteobacteria</taxon>
        <taxon>Burkholderiales</taxon>
        <taxon>Burkholderiaceae</taxon>
        <taxon>Limnobacter</taxon>
    </lineage>
</organism>
<reference evidence="1 2" key="1">
    <citation type="submission" date="2023-10" db="EMBL/GenBank/DDBJ databases">
        <title>Complete Genome Sequence of Limnobacter thiooxidans CS-K2T, Isolated from freshwater lake sediments in Bavaria, Germany.</title>
        <authorList>
            <person name="Naruki M."/>
            <person name="Watanabe A."/>
            <person name="Warashina T."/>
            <person name="Morita T."/>
            <person name="Arakawa K."/>
        </authorList>
    </citation>
    <scope>NUCLEOTIDE SEQUENCE [LARGE SCALE GENOMIC DNA]</scope>
    <source>
        <strain evidence="1 2">CS-K2</strain>
    </source>
</reference>
<evidence type="ECO:0000313" key="1">
    <source>
        <dbReference type="EMBL" id="BET26334.1"/>
    </source>
</evidence>
<dbReference type="EMBL" id="AP028947">
    <property type="protein sequence ID" value="BET26334.1"/>
    <property type="molecule type" value="Genomic_DNA"/>
</dbReference>
<dbReference type="Gene3D" id="1.10.600.10">
    <property type="entry name" value="Farnesyl Diphosphate Synthase"/>
    <property type="match status" value="1"/>
</dbReference>
<dbReference type="InterPro" id="IPR008949">
    <property type="entry name" value="Isoprenoid_synthase_dom_sf"/>
</dbReference>
<name>A0AA86J3A3_9BURK</name>
<dbReference type="InterPro" id="IPR002060">
    <property type="entry name" value="Squ/phyt_synthse"/>
</dbReference>
<dbReference type="AlphaFoldDB" id="A0AA86J3A3"/>
<dbReference type="KEGG" id="lto:RGQ30_18350"/>
<dbReference type="Proteomes" id="UP001329151">
    <property type="component" value="Chromosome"/>
</dbReference>
<proteinExistence type="predicted"/>
<keyword evidence="2" id="KW-1185">Reference proteome</keyword>
<sequence length="281" mass="32234">MAVSLENPLAYCREKVCGETSSLHYATLFQVDEFKAYWLGCFTLNHELRQACLKQLEAGLTQVKLGWWRNALAGAATNTNPHPVVSAISKPVIAKVPGEHWAELINKVASACEPKRYNSMADWHKDVRSEMEPWVKLIQVRFSDQDTDCNGLLTFWCEATRLCQVLRLAKYLDQGFQPMPVEVLSQHGVTAEQIKRREHDDATTALFTQVTDELVSQANNAWNKVPLDQRLFARPLRALFRMRVAELEQHRTSGYKLLTEQKIITPFKKFSTAWTTQVLRW</sequence>
<dbReference type="SUPFAM" id="SSF48576">
    <property type="entry name" value="Terpenoid synthases"/>
    <property type="match status" value="1"/>
</dbReference>
<accession>A0AA86J3A3</accession>
<evidence type="ECO:0008006" key="3">
    <source>
        <dbReference type="Google" id="ProtNLM"/>
    </source>
</evidence>